<dbReference type="Gene3D" id="3.20.170.30">
    <property type="match status" value="1"/>
</dbReference>
<evidence type="ECO:0000313" key="7">
    <source>
        <dbReference type="EMBL" id="EAR94249.1"/>
    </source>
</evidence>
<dbReference type="OMA" id="RHGASQM"/>
<dbReference type="SUPFAM" id="SSF56399">
    <property type="entry name" value="ADP-ribosylation"/>
    <property type="match status" value="1"/>
</dbReference>
<evidence type="ECO:0000313" key="8">
    <source>
        <dbReference type="Proteomes" id="UP000009168"/>
    </source>
</evidence>
<dbReference type="InterPro" id="IPR002745">
    <property type="entry name" value="Ptrans_KptA/Tpt1"/>
</dbReference>
<dbReference type="GO" id="GO:0000215">
    <property type="term" value="F:tRNA 2'-phosphotransferase activity"/>
    <property type="evidence" value="ECO:0007669"/>
    <property type="project" value="UniProtKB-EC"/>
</dbReference>
<comment type="function">
    <text evidence="1">Catalyzes the last step of tRNA splicing, the transfer of the splice junction 2'-phosphate from ligated tRNA to NAD to produce ADP-ribose 1''-2'' cyclic phosphate.</text>
</comment>
<dbReference type="GeneID" id="7826667"/>
<accession>Q23CN1</accession>
<protein>
    <recommendedName>
        <fullName evidence="3">2'-phosphotransferase</fullName>
        <ecNumber evidence="3">2.7.1.160</ecNumber>
    </recommendedName>
</protein>
<comment type="similarity">
    <text evidence="2">Belongs to the KptA/TPT1 family.</text>
</comment>
<dbReference type="InterPro" id="IPR042081">
    <property type="entry name" value="RNA_2'-PTrans_C"/>
</dbReference>
<dbReference type="AlphaFoldDB" id="Q23CN1"/>
<evidence type="ECO:0000256" key="6">
    <source>
        <dbReference type="ARBA" id="ARBA00047949"/>
    </source>
</evidence>
<evidence type="ECO:0000256" key="3">
    <source>
        <dbReference type="ARBA" id="ARBA00012007"/>
    </source>
</evidence>
<sequence>MKKSYGGKRRDDNPDVGLSKKLAWLLRHGAEKEGLNMGSDGYVLLQEIMSRNDFSTITFDKVKSVVDNNDKKRFEMIQKEHNGKIEWFIRASQGHTISSINDEELLDKISLDVASSLGIVVHGTYKQFWEPISKEGLKTMQRNHIHFAIGYPGDKEVISGMRKTCDVYIEIDLVKAINDGIDFFMSKNNVVLTSGINKVLPPKYFKVVKDRNGKILFAQPEKLVEQKDDNKEEIEEQKQSN</sequence>
<reference evidence="8" key="1">
    <citation type="journal article" date="2006" name="PLoS Biol.">
        <title>Macronuclear genome sequence of the ciliate Tetrahymena thermophila, a model eukaryote.</title>
        <authorList>
            <person name="Eisen J.A."/>
            <person name="Coyne R.S."/>
            <person name="Wu M."/>
            <person name="Wu D."/>
            <person name="Thiagarajan M."/>
            <person name="Wortman J.R."/>
            <person name="Badger J.H."/>
            <person name="Ren Q."/>
            <person name="Amedeo P."/>
            <person name="Jones K.M."/>
            <person name="Tallon L.J."/>
            <person name="Delcher A.L."/>
            <person name="Salzberg S.L."/>
            <person name="Silva J.C."/>
            <person name="Haas B.J."/>
            <person name="Majoros W.H."/>
            <person name="Farzad M."/>
            <person name="Carlton J.M."/>
            <person name="Smith R.K. Jr."/>
            <person name="Garg J."/>
            <person name="Pearlman R.E."/>
            <person name="Karrer K.M."/>
            <person name="Sun L."/>
            <person name="Manning G."/>
            <person name="Elde N.C."/>
            <person name="Turkewitz A.P."/>
            <person name="Asai D.J."/>
            <person name="Wilkes D.E."/>
            <person name="Wang Y."/>
            <person name="Cai H."/>
            <person name="Collins K."/>
            <person name="Stewart B.A."/>
            <person name="Lee S.R."/>
            <person name="Wilamowska K."/>
            <person name="Weinberg Z."/>
            <person name="Ruzzo W.L."/>
            <person name="Wloga D."/>
            <person name="Gaertig J."/>
            <person name="Frankel J."/>
            <person name="Tsao C.-C."/>
            <person name="Gorovsky M.A."/>
            <person name="Keeling P.J."/>
            <person name="Waller R.F."/>
            <person name="Patron N.J."/>
            <person name="Cherry J.M."/>
            <person name="Stover N.A."/>
            <person name="Krieger C.J."/>
            <person name="del Toro C."/>
            <person name="Ryder H.F."/>
            <person name="Williamson S.C."/>
            <person name="Barbeau R.A."/>
            <person name="Hamilton E.P."/>
            <person name="Orias E."/>
        </authorList>
    </citation>
    <scope>NUCLEOTIDE SEQUENCE [LARGE SCALE GENOMIC DNA]</scope>
    <source>
        <strain evidence="8">SB210</strain>
    </source>
</reference>
<gene>
    <name evidence="7" type="ORF">TTHERM_00854280</name>
</gene>
<dbReference type="RefSeq" id="XP_001014494.1">
    <property type="nucleotide sequence ID" value="XM_001014494.1"/>
</dbReference>
<dbReference type="EMBL" id="GG662716">
    <property type="protein sequence ID" value="EAR94249.1"/>
    <property type="molecule type" value="Genomic_DNA"/>
</dbReference>
<dbReference type="EC" id="2.7.1.160" evidence="3"/>
<keyword evidence="4" id="KW-0808">Transferase</keyword>
<dbReference type="HOGENOM" id="CLU_052998_1_1_1"/>
<evidence type="ECO:0000256" key="1">
    <source>
        <dbReference type="ARBA" id="ARBA00003343"/>
    </source>
</evidence>
<comment type="catalytic activity">
    <reaction evidence="6">
        <text>2'-phospho-[ligated tRNA] + NAD(+) = mature tRNA + ADP-alpha-D-ribose 1'',2''-cyclic phosphate + nicotinamide</text>
        <dbReference type="Rhea" id="RHEA:23324"/>
        <dbReference type="Rhea" id="RHEA-COMP:11106"/>
        <dbReference type="Rhea" id="RHEA-COMP:11107"/>
        <dbReference type="ChEBI" id="CHEBI:17154"/>
        <dbReference type="ChEBI" id="CHEBI:57540"/>
        <dbReference type="ChEBI" id="CHEBI:76596"/>
        <dbReference type="ChEBI" id="CHEBI:82883"/>
        <dbReference type="ChEBI" id="CHEBI:85027"/>
        <dbReference type="EC" id="2.7.1.160"/>
    </reaction>
</comment>
<dbReference type="Proteomes" id="UP000009168">
    <property type="component" value="Unassembled WGS sequence"/>
</dbReference>
<dbReference type="GO" id="GO:0006388">
    <property type="term" value="P:tRNA splicing, via endonucleolytic cleavage and ligation"/>
    <property type="evidence" value="ECO:0007669"/>
    <property type="project" value="TreeGrafter"/>
</dbReference>
<dbReference type="Gene3D" id="1.10.10.970">
    <property type="entry name" value="RNA 2'-phosphotransferase, Tpt1/KptA family, N-terminal domain"/>
    <property type="match status" value="1"/>
</dbReference>
<proteinExistence type="inferred from homology"/>
<dbReference type="InterPro" id="IPR042080">
    <property type="entry name" value="RNA_2'-PTrans_N"/>
</dbReference>
<evidence type="ECO:0000256" key="5">
    <source>
        <dbReference type="ARBA" id="ARBA00023027"/>
    </source>
</evidence>
<dbReference type="InParanoid" id="Q23CN1"/>
<name>Q23CN1_TETTS</name>
<dbReference type="eggNOG" id="KOG2278">
    <property type="taxonomic scope" value="Eukaryota"/>
</dbReference>
<evidence type="ECO:0000256" key="2">
    <source>
        <dbReference type="ARBA" id="ARBA00009836"/>
    </source>
</evidence>
<organism evidence="7 8">
    <name type="scientific">Tetrahymena thermophila (strain SB210)</name>
    <dbReference type="NCBI Taxonomy" id="312017"/>
    <lineage>
        <taxon>Eukaryota</taxon>
        <taxon>Sar</taxon>
        <taxon>Alveolata</taxon>
        <taxon>Ciliophora</taxon>
        <taxon>Intramacronucleata</taxon>
        <taxon>Oligohymenophorea</taxon>
        <taxon>Hymenostomatida</taxon>
        <taxon>Tetrahymenina</taxon>
        <taxon>Tetrahymenidae</taxon>
        <taxon>Tetrahymena</taxon>
    </lineage>
</organism>
<dbReference type="STRING" id="312017.Q23CN1"/>
<evidence type="ECO:0000256" key="4">
    <source>
        <dbReference type="ARBA" id="ARBA00022679"/>
    </source>
</evidence>
<keyword evidence="5" id="KW-0520">NAD</keyword>
<dbReference type="KEGG" id="tet:TTHERM_00854280"/>
<dbReference type="PANTHER" id="PTHR12684">
    <property type="entry name" value="PUTATIVE PHOSPHOTRANSFERASE"/>
    <property type="match status" value="1"/>
</dbReference>
<dbReference type="Pfam" id="PF01885">
    <property type="entry name" value="PTS_2-RNA"/>
    <property type="match status" value="1"/>
</dbReference>
<dbReference type="OrthoDB" id="419694at2759"/>
<dbReference type="PANTHER" id="PTHR12684:SF2">
    <property type="entry name" value="TRNA 2'-PHOSPHOTRANSFERASE 1"/>
    <property type="match status" value="1"/>
</dbReference>
<keyword evidence="8" id="KW-1185">Reference proteome</keyword>